<keyword evidence="1" id="KW-0378">Hydrolase</keyword>
<dbReference type="EMBL" id="CP001769">
    <property type="protein sequence ID" value="ADB37596.1"/>
    <property type="molecule type" value="Genomic_DNA"/>
</dbReference>
<dbReference type="HOGENOM" id="CLU_034451_1_0_10"/>
<name>D2QNZ0_SPILD</name>
<evidence type="ECO:0000256" key="1">
    <source>
        <dbReference type="ARBA" id="ARBA00022801"/>
    </source>
</evidence>
<dbReference type="InterPro" id="IPR010520">
    <property type="entry name" value="FrsA-like"/>
</dbReference>
<dbReference type="SUPFAM" id="SSF53474">
    <property type="entry name" value="alpha/beta-Hydrolases"/>
    <property type="match status" value="1"/>
</dbReference>
<dbReference type="Gene3D" id="3.40.50.1820">
    <property type="entry name" value="alpha/beta hydrolase"/>
    <property type="match status" value="1"/>
</dbReference>
<organism evidence="2 3">
    <name type="scientific">Spirosoma linguale (strain ATCC 33905 / DSM 74 / LMG 10896 / Claus 1)</name>
    <dbReference type="NCBI Taxonomy" id="504472"/>
    <lineage>
        <taxon>Bacteria</taxon>
        <taxon>Pseudomonadati</taxon>
        <taxon>Bacteroidota</taxon>
        <taxon>Cytophagia</taxon>
        <taxon>Cytophagales</taxon>
        <taxon>Cytophagaceae</taxon>
        <taxon>Spirosoma</taxon>
    </lineage>
</organism>
<dbReference type="Gene3D" id="1.20.1440.110">
    <property type="entry name" value="acylaminoacyl peptidase"/>
    <property type="match status" value="1"/>
</dbReference>
<dbReference type="eggNOG" id="COG1506">
    <property type="taxonomic scope" value="Bacteria"/>
</dbReference>
<dbReference type="Proteomes" id="UP000002028">
    <property type="component" value="Chromosome"/>
</dbReference>
<protein>
    <submittedName>
        <fullName evidence="2">Uncharacterized protein</fullName>
    </submittedName>
</protein>
<proteinExistence type="predicted"/>
<dbReference type="PANTHER" id="PTHR22946:SF12">
    <property type="entry name" value="CONIDIAL PIGMENT BIOSYNTHESIS PROTEIN AYG1 (AFU_ORTHOLOGUE AFUA_2G17550)"/>
    <property type="match status" value="1"/>
</dbReference>
<dbReference type="AlphaFoldDB" id="D2QNZ0"/>
<dbReference type="GO" id="GO:0016787">
    <property type="term" value="F:hydrolase activity"/>
    <property type="evidence" value="ECO:0007669"/>
    <property type="project" value="UniProtKB-KW"/>
</dbReference>
<dbReference type="STRING" id="504472.Slin_1547"/>
<sequence>MWHYYPEHYMFSYQLNRALTQSHFGGGEFFECIEAASRITAGDFKSFNESWSRAGHEALAVAEKAEAAGHIVTARQAYLRASNYLRTSEFFLKPTDPRKVPGYLQSVHAFQKGAALLRNPPQIVSVPFEGSEMTGYFLQPANADANSPLMIMFGGLDSTAEELYFGPWQKLEERGISLLVLDGPGQGGSLRLRNMLTRYDYEVPATVAFDWALANLPVDPNRIGIMAVSMGGYMAARSAAFESRFKVCCIWGAVWSYYDIWKNRPDNHPLAGVMMHITGSTDMDEAREKLRNFTLEGVADKISMPTYISHGEDDRQNTVENAYKLYEALTCEKAMNIVSKEGTGSAHCHIDNFTKADPMFDWLEEKMGTIAVAAGSSEKNQATA</sequence>
<gene>
    <name evidence="2" type="ordered locus">Slin_1547</name>
</gene>
<dbReference type="KEGG" id="sli:Slin_1547"/>
<dbReference type="InterPro" id="IPR029058">
    <property type="entry name" value="AB_hydrolase_fold"/>
</dbReference>
<dbReference type="InterPro" id="IPR050261">
    <property type="entry name" value="FrsA_esterase"/>
</dbReference>
<dbReference type="RefSeq" id="WP_012926147.1">
    <property type="nucleotide sequence ID" value="NC_013730.1"/>
</dbReference>
<accession>D2QNZ0</accession>
<reference evidence="2 3" key="1">
    <citation type="journal article" date="2010" name="Stand. Genomic Sci.">
        <title>Complete genome sequence of Spirosoma linguale type strain (1).</title>
        <authorList>
            <person name="Lail K."/>
            <person name="Sikorski J."/>
            <person name="Saunders E."/>
            <person name="Lapidus A."/>
            <person name="Glavina Del Rio T."/>
            <person name="Copeland A."/>
            <person name="Tice H."/>
            <person name="Cheng J.-F."/>
            <person name="Lucas S."/>
            <person name="Nolan M."/>
            <person name="Bruce D."/>
            <person name="Goodwin L."/>
            <person name="Pitluck S."/>
            <person name="Ivanova N."/>
            <person name="Mavromatis K."/>
            <person name="Ovchinnikova G."/>
            <person name="Pati A."/>
            <person name="Chen A."/>
            <person name="Palaniappan K."/>
            <person name="Land M."/>
            <person name="Hauser L."/>
            <person name="Chang Y.-J."/>
            <person name="Jeffries C.D."/>
            <person name="Chain P."/>
            <person name="Brettin T."/>
            <person name="Detter J.C."/>
            <person name="Schuetze A."/>
            <person name="Rohde M."/>
            <person name="Tindall B.J."/>
            <person name="Goeker M."/>
            <person name="Bristow J."/>
            <person name="Eisen J.A."/>
            <person name="Markowitz V."/>
            <person name="Hugenholtz P."/>
            <person name="Kyrpides N.C."/>
            <person name="Klenk H.-P."/>
            <person name="Chen F."/>
        </authorList>
    </citation>
    <scope>NUCLEOTIDE SEQUENCE [LARGE SCALE GENOMIC DNA]</scope>
    <source>
        <strain evidence="3">ATCC 33905 / DSM 74 / LMG 10896 / Claus 1</strain>
    </source>
</reference>
<dbReference type="Pfam" id="PF06500">
    <property type="entry name" value="FrsA-like"/>
    <property type="match status" value="1"/>
</dbReference>
<dbReference type="PANTHER" id="PTHR22946">
    <property type="entry name" value="DIENELACTONE HYDROLASE DOMAIN-CONTAINING PROTEIN-RELATED"/>
    <property type="match status" value="1"/>
</dbReference>
<keyword evidence="3" id="KW-1185">Reference proteome</keyword>
<evidence type="ECO:0000313" key="3">
    <source>
        <dbReference type="Proteomes" id="UP000002028"/>
    </source>
</evidence>
<evidence type="ECO:0000313" key="2">
    <source>
        <dbReference type="EMBL" id="ADB37596.1"/>
    </source>
</evidence>